<dbReference type="GO" id="GO:0008137">
    <property type="term" value="F:NADH dehydrogenase (ubiquinone) activity"/>
    <property type="evidence" value="ECO:0007669"/>
    <property type="project" value="InterPro"/>
</dbReference>
<feature type="transmembrane region" description="Helical" evidence="5">
    <location>
        <begin position="437"/>
        <end position="456"/>
    </location>
</feature>
<evidence type="ECO:0000256" key="2">
    <source>
        <dbReference type="ARBA" id="ARBA00022692"/>
    </source>
</evidence>
<feature type="transmembrane region" description="Helical" evidence="5">
    <location>
        <begin position="266"/>
        <end position="285"/>
    </location>
</feature>
<evidence type="ECO:0000256" key="1">
    <source>
        <dbReference type="ARBA" id="ARBA00004127"/>
    </source>
</evidence>
<dbReference type="GO" id="GO:0050136">
    <property type="term" value="F:NADH dehydrogenase (quinone) (non-electrogenic) activity"/>
    <property type="evidence" value="ECO:0007669"/>
    <property type="project" value="UniProtKB-UniRule"/>
</dbReference>
<keyword evidence="2 5" id="KW-0812">Transmembrane</keyword>
<feature type="transmembrane region" description="Helical" evidence="5">
    <location>
        <begin position="361"/>
        <end position="384"/>
    </location>
</feature>
<evidence type="ECO:0000259" key="7">
    <source>
        <dbReference type="Pfam" id="PF00361"/>
    </source>
</evidence>
<accession>A0A840AD38</accession>
<dbReference type="Proteomes" id="UP000553193">
    <property type="component" value="Unassembled WGS sequence"/>
</dbReference>
<keyword evidence="5" id="KW-0520">NAD</keyword>
<feature type="transmembrane region" description="Helical" evidence="5">
    <location>
        <begin position="123"/>
        <end position="140"/>
    </location>
</feature>
<comment type="catalytic activity">
    <reaction evidence="5">
        <text>a quinone + NADH + 5 H(+)(in) = a quinol + NAD(+) + 4 H(+)(out)</text>
        <dbReference type="Rhea" id="RHEA:57888"/>
        <dbReference type="ChEBI" id="CHEBI:15378"/>
        <dbReference type="ChEBI" id="CHEBI:24646"/>
        <dbReference type="ChEBI" id="CHEBI:57540"/>
        <dbReference type="ChEBI" id="CHEBI:57945"/>
        <dbReference type="ChEBI" id="CHEBI:132124"/>
    </reaction>
</comment>
<reference evidence="8 9" key="1">
    <citation type="submission" date="2020-08" db="EMBL/GenBank/DDBJ databases">
        <title>Genomic Encyclopedia of Type Strains, Phase IV (KMG-IV): sequencing the most valuable type-strain genomes for metagenomic binning, comparative biology and taxonomic classification.</title>
        <authorList>
            <person name="Goeker M."/>
        </authorList>
    </citation>
    <scope>NUCLEOTIDE SEQUENCE [LARGE SCALE GENOMIC DNA]</scope>
    <source>
        <strain evidence="8 9">DSM 19979</strain>
    </source>
</reference>
<dbReference type="NCBIfam" id="NF004440">
    <property type="entry name" value="PRK05777.1-3"/>
    <property type="match status" value="1"/>
</dbReference>
<keyword evidence="9" id="KW-1185">Reference proteome</keyword>
<feature type="transmembrane region" description="Helical" evidence="5">
    <location>
        <begin position="196"/>
        <end position="221"/>
    </location>
</feature>
<comment type="function">
    <text evidence="5">NDH-1 shuttles electrons from NADH, via FMN and iron-sulfur (Fe-S) centers, to quinones in the respiratory chain. The immediate electron acceptor for the enzyme in this species is believed to be ubiquinone. Couples the redox reaction to proton translocation (for every two electrons transferred, four hydrogen ions are translocated across the cytoplasmic membrane), and thus conserves the redox energy in a proton gradient.</text>
</comment>
<gene>
    <name evidence="5" type="primary">nuoN</name>
    <name evidence="8" type="ORF">GGQ83_003308</name>
</gene>
<keyword evidence="5" id="KW-0874">Quinone</keyword>
<sequence length="473" mass="49947">MNWTLALPEIVLALSGLAILVAGVLPRRDMTFPCTMMVLGAFLLAGAFVLAQPDGMAFAGQYIADAFARFMKVLVLAGAALALLLALDWNRAEGLSRFEYPVLVLFATLGMMVMISANDLMSLYLGLELLSLPLYVMAAFHRDNARSSEAGLKYFVLGALSSGLMLYGMSLVYGFAGTTNFAQLGQTLGGGAPISAGVVVGIVFIITGLCFKVAAVPFHMWTPDVYEGAPTSVVAYFATATKVGAIAAIVRVLSGPFGGAVDQWQQVIVLASIASMILGAFAAIGQTNIKRLMAYSWISHTGFVLMGLAVGTEAGLRGVLIYTPIYLMMSLGAFSVLVAMRRNGRAVENIQDLAGLGRTDPAMALGMAIFMFAMAGIPPLSGFFAKLYVLLPAVEAGFWLMAVVAVLSSVVSAYYYLRVVKVMYFDHPAGALDARTAGVSFVLAGTGLFTMFFFLMPAPLLAAARQAVAALIG</sequence>
<feature type="transmembrane region" description="Helical" evidence="5">
    <location>
        <begin position="292"/>
        <end position="312"/>
    </location>
</feature>
<dbReference type="HAMAP" id="MF_00445">
    <property type="entry name" value="NDH1_NuoN_1"/>
    <property type="match status" value="1"/>
</dbReference>
<evidence type="ECO:0000256" key="3">
    <source>
        <dbReference type="ARBA" id="ARBA00022989"/>
    </source>
</evidence>
<name>A0A840AD38_9PROT</name>
<keyword evidence="5" id="KW-1278">Translocase</keyword>
<dbReference type="PANTHER" id="PTHR22773">
    <property type="entry name" value="NADH DEHYDROGENASE"/>
    <property type="match status" value="1"/>
</dbReference>
<proteinExistence type="inferred from homology"/>
<organism evidence="8 9">
    <name type="scientific">Roseococcus suduntuyensis</name>
    <dbReference type="NCBI Taxonomy" id="455361"/>
    <lineage>
        <taxon>Bacteria</taxon>
        <taxon>Pseudomonadati</taxon>
        <taxon>Pseudomonadota</taxon>
        <taxon>Alphaproteobacteria</taxon>
        <taxon>Acetobacterales</taxon>
        <taxon>Roseomonadaceae</taxon>
        <taxon>Roseococcus</taxon>
    </lineage>
</organism>
<dbReference type="EC" id="7.1.1.-" evidence="5"/>
<feature type="transmembrane region" description="Helical" evidence="5">
    <location>
        <begin position="6"/>
        <end position="25"/>
    </location>
</feature>
<evidence type="ECO:0000256" key="4">
    <source>
        <dbReference type="ARBA" id="ARBA00023136"/>
    </source>
</evidence>
<dbReference type="GO" id="GO:0012505">
    <property type="term" value="C:endomembrane system"/>
    <property type="evidence" value="ECO:0007669"/>
    <property type="project" value="UniProtKB-SubCell"/>
</dbReference>
<feature type="transmembrane region" description="Helical" evidence="5">
    <location>
        <begin position="396"/>
        <end position="417"/>
    </location>
</feature>
<comment type="subcellular location">
    <subcellularLocation>
        <location evidence="5">Cell membrane</location>
        <topology evidence="5">Multi-pass membrane protein</topology>
    </subcellularLocation>
    <subcellularLocation>
        <location evidence="1">Endomembrane system</location>
        <topology evidence="1">Multi-pass membrane protein</topology>
    </subcellularLocation>
    <subcellularLocation>
        <location evidence="6">Membrane</location>
        <topology evidence="6">Multi-pass membrane protein</topology>
    </subcellularLocation>
</comment>
<comment type="similarity">
    <text evidence="5">Belongs to the complex I subunit 2 family.</text>
</comment>
<feature type="domain" description="NADH:quinone oxidoreductase/Mrp antiporter transmembrane" evidence="7">
    <location>
        <begin position="117"/>
        <end position="411"/>
    </location>
</feature>
<evidence type="ECO:0000313" key="9">
    <source>
        <dbReference type="Proteomes" id="UP000553193"/>
    </source>
</evidence>
<feature type="transmembrane region" description="Helical" evidence="5">
    <location>
        <begin position="32"/>
        <end position="51"/>
    </location>
</feature>
<feature type="transmembrane region" description="Helical" evidence="5">
    <location>
        <begin position="98"/>
        <end position="117"/>
    </location>
</feature>
<keyword evidence="5" id="KW-0830">Ubiquinone</keyword>
<dbReference type="EMBL" id="JACIDJ010000006">
    <property type="protein sequence ID" value="MBB3899848.1"/>
    <property type="molecule type" value="Genomic_DNA"/>
</dbReference>
<keyword evidence="3 5" id="KW-1133">Transmembrane helix</keyword>
<keyword evidence="4 5" id="KW-0472">Membrane</keyword>
<feature type="transmembrane region" description="Helical" evidence="5">
    <location>
        <begin position="66"/>
        <end position="86"/>
    </location>
</feature>
<evidence type="ECO:0000256" key="6">
    <source>
        <dbReference type="RuleBase" id="RU000320"/>
    </source>
</evidence>
<dbReference type="AlphaFoldDB" id="A0A840AD38"/>
<dbReference type="GO" id="GO:0048038">
    <property type="term" value="F:quinone binding"/>
    <property type="evidence" value="ECO:0007669"/>
    <property type="project" value="UniProtKB-KW"/>
</dbReference>
<evidence type="ECO:0000313" key="8">
    <source>
        <dbReference type="EMBL" id="MBB3899848.1"/>
    </source>
</evidence>
<dbReference type="GO" id="GO:0042773">
    <property type="term" value="P:ATP synthesis coupled electron transport"/>
    <property type="evidence" value="ECO:0007669"/>
    <property type="project" value="InterPro"/>
</dbReference>
<feature type="transmembrane region" description="Helical" evidence="5">
    <location>
        <begin position="152"/>
        <end position="176"/>
    </location>
</feature>
<feature type="transmembrane region" description="Helical" evidence="5">
    <location>
        <begin position="233"/>
        <end position="254"/>
    </location>
</feature>
<dbReference type="RefSeq" id="WP_184385979.1">
    <property type="nucleotide sequence ID" value="NZ_JACIDJ010000006.1"/>
</dbReference>
<dbReference type="GO" id="GO:0005886">
    <property type="term" value="C:plasma membrane"/>
    <property type="evidence" value="ECO:0007669"/>
    <property type="project" value="UniProtKB-SubCell"/>
</dbReference>
<comment type="caution">
    <text evidence="8">The sequence shown here is derived from an EMBL/GenBank/DDBJ whole genome shotgun (WGS) entry which is preliminary data.</text>
</comment>
<keyword evidence="5" id="KW-1003">Cell membrane</keyword>
<dbReference type="InterPro" id="IPR010096">
    <property type="entry name" value="NADH-Q_OxRdtase_suN/2"/>
</dbReference>
<feature type="transmembrane region" description="Helical" evidence="5">
    <location>
        <begin position="318"/>
        <end position="340"/>
    </location>
</feature>
<dbReference type="InterPro" id="IPR001750">
    <property type="entry name" value="ND/Mrp_TM"/>
</dbReference>
<comment type="subunit">
    <text evidence="5">NDH-1 is composed of 14 different subunits. Subunits NuoA, H, J, K, L, M, N constitute the membrane sector of the complex.</text>
</comment>
<evidence type="ECO:0000256" key="5">
    <source>
        <dbReference type="HAMAP-Rule" id="MF_00445"/>
    </source>
</evidence>
<keyword evidence="5" id="KW-0813">Transport</keyword>
<dbReference type="Pfam" id="PF00361">
    <property type="entry name" value="Proton_antipo_M"/>
    <property type="match status" value="1"/>
</dbReference>
<protein>
    <recommendedName>
        <fullName evidence="5">NADH-quinone oxidoreductase subunit N</fullName>
        <ecNumber evidence="5">7.1.1.-</ecNumber>
    </recommendedName>
    <alternativeName>
        <fullName evidence="5">NADH dehydrogenase I subunit N</fullName>
    </alternativeName>
    <alternativeName>
        <fullName evidence="5">NDH-1 subunit N</fullName>
    </alternativeName>
</protein>
<dbReference type="NCBIfam" id="TIGR01770">
    <property type="entry name" value="NDH_I_N"/>
    <property type="match status" value="1"/>
</dbReference>